<dbReference type="InterPro" id="IPR036465">
    <property type="entry name" value="vWFA_dom_sf"/>
</dbReference>
<keyword evidence="1" id="KW-1133">Transmembrane helix</keyword>
<protein>
    <recommendedName>
        <fullName evidence="2">VWFA domain-containing protein</fullName>
    </recommendedName>
</protein>
<dbReference type="AlphaFoldDB" id="A0A2A4Z685"/>
<evidence type="ECO:0000259" key="2">
    <source>
        <dbReference type="PROSITE" id="PS50234"/>
    </source>
</evidence>
<organism evidence="3">
    <name type="scientific">OCS116 cluster bacterium</name>
    <dbReference type="NCBI Taxonomy" id="2030921"/>
    <lineage>
        <taxon>Bacteria</taxon>
        <taxon>Pseudomonadati</taxon>
        <taxon>Pseudomonadota</taxon>
        <taxon>Alphaproteobacteria</taxon>
        <taxon>OCS116 cluster</taxon>
    </lineage>
</organism>
<reference evidence="3" key="2">
    <citation type="journal article" date="2018" name="ISME J.">
        <title>A dynamic microbial community with high functional redundancy inhabits the cold, oxic subseafloor aquifer.</title>
        <authorList>
            <person name="Tully B.J."/>
            <person name="Wheat C.G."/>
            <person name="Glazer B.T."/>
            <person name="Huber J.A."/>
        </authorList>
    </citation>
    <scope>NUCLEOTIDE SEQUENCE</scope>
    <source>
        <strain evidence="3">NORP83</strain>
    </source>
</reference>
<keyword evidence="1" id="KW-0472">Membrane</keyword>
<name>A0A2A4Z685_9PROT</name>
<evidence type="ECO:0000256" key="1">
    <source>
        <dbReference type="SAM" id="Phobius"/>
    </source>
</evidence>
<dbReference type="Gene3D" id="3.40.50.410">
    <property type="entry name" value="von Willebrand factor, type A domain"/>
    <property type="match status" value="1"/>
</dbReference>
<feature type="domain" description="VWFA" evidence="2">
    <location>
        <begin position="146"/>
        <end position="273"/>
    </location>
</feature>
<gene>
    <name evidence="3" type="ORF">COB13_04915</name>
</gene>
<dbReference type="Pfam" id="PF13400">
    <property type="entry name" value="Tad"/>
    <property type="match status" value="1"/>
</dbReference>
<dbReference type="EMBL" id="NVUS01000004">
    <property type="protein sequence ID" value="PCJ02537.1"/>
    <property type="molecule type" value="Genomic_DNA"/>
</dbReference>
<dbReference type="PROSITE" id="PS50234">
    <property type="entry name" value="VWFA"/>
    <property type="match status" value="1"/>
</dbReference>
<dbReference type="InterPro" id="IPR028087">
    <property type="entry name" value="Tad_N"/>
</dbReference>
<dbReference type="InterPro" id="IPR002035">
    <property type="entry name" value="VWF_A"/>
</dbReference>
<comment type="caution">
    <text evidence="3">The sequence shown here is derived from an EMBL/GenBank/DDBJ whole genome shotgun (WGS) entry which is preliminary data.</text>
</comment>
<reference key="1">
    <citation type="submission" date="2017-08" db="EMBL/GenBank/DDBJ databases">
        <title>A dynamic microbial community with high functional redundancy inhabits the cold, oxic subseafloor aquifer.</title>
        <authorList>
            <person name="Tully B.J."/>
            <person name="Wheat C.G."/>
            <person name="Glazer B.T."/>
            <person name="Huber J.A."/>
        </authorList>
    </citation>
    <scope>NUCLEOTIDE SEQUENCE [LARGE SCALE GENOMIC DNA]</scope>
</reference>
<evidence type="ECO:0000313" key="3">
    <source>
        <dbReference type="EMBL" id="PCJ02537.1"/>
    </source>
</evidence>
<accession>A0A2A4Z685</accession>
<dbReference type="SUPFAM" id="SSF53300">
    <property type="entry name" value="vWA-like"/>
    <property type="match status" value="1"/>
</dbReference>
<feature type="transmembrane region" description="Helical" evidence="1">
    <location>
        <begin position="20"/>
        <end position="41"/>
    </location>
</feature>
<keyword evidence="1" id="KW-0812">Transmembrane</keyword>
<proteinExistence type="predicted"/>
<sequence>MLNFKFIASFCRNQNGQISIMMALLLIPMAILLGGALDVALNFNQTSKQQHALDIALLAAVSTKIDEQKYRNKTAQKGYRKQVFQKMFKLNYATSSPEFTFEFSDKGMKVSSRDKTKTTILSLANIKSLGVNINAMAIYPKETMFEIVLIFDATGSMGRIISNVKRNAINFTDDILTSLTDIDVKLDNIDTKVISYKDYWVDSNPMFLSKFYHLPVEKSQFAAIINPIRASGGGDLPESGLEALKFALDAKSPSRKPDIKTNKIIVLWTDAEAIPLKNQRKSAMDKRLITTSGTWAPWYRYAPRNYPSGMPQTLNAYKKLWDKAKNTRLLLFYGKRGQGKNFYPWKQMKKWERIKHIIGNPNNIDYSDLIEEIAETIAEMSKTHLSE</sequence>